<dbReference type="InterPro" id="IPR014710">
    <property type="entry name" value="RmlC-like_jellyroll"/>
</dbReference>
<dbReference type="InterPro" id="IPR036388">
    <property type="entry name" value="WH-like_DNA-bd_sf"/>
</dbReference>
<keyword evidence="1" id="KW-0805">Transcription regulation</keyword>
<dbReference type="STRING" id="83401.SAMN05421742_11151"/>
<protein>
    <submittedName>
        <fullName evidence="6">CRP/FNR family transcriptional regulator, anaerobic regulatory protein</fullName>
    </submittedName>
</protein>
<dbReference type="GO" id="GO:0003677">
    <property type="term" value="F:DNA binding"/>
    <property type="evidence" value="ECO:0007669"/>
    <property type="project" value="UniProtKB-KW"/>
</dbReference>
<dbReference type="Pfam" id="PF13545">
    <property type="entry name" value="HTH_Crp_2"/>
    <property type="match status" value="1"/>
</dbReference>
<name>A0A1G8EV75_9PROT</name>
<dbReference type="InterPro" id="IPR012318">
    <property type="entry name" value="HTH_CRP"/>
</dbReference>
<keyword evidence="7" id="KW-1185">Reference proteome</keyword>
<keyword evidence="3" id="KW-0804">Transcription</keyword>
<dbReference type="InterPro" id="IPR050397">
    <property type="entry name" value="Env_Response_Regulators"/>
</dbReference>
<dbReference type="RefSeq" id="WP_092621219.1">
    <property type="nucleotide sequence ID" value="NZ_FNCV01000011.1"/>
</dbReference>
<dbReference type="PANTHER" id="PTHR24567">
    <property type="entry name" value="CRP FAMILY TRANSCRIPTIONAL REGULATORY PROTEIN"/>
    <property type="match status" value="1"/>
</dbReference>
<dbReference type="CDD" id="cd00038">
    <property type="entry name" value="CAP_ED"/>
    <property type="match status" value="1"/>
</dbReference>
<evidence type="ECO:0000259" key="4">
    <source>
        <dbReference type="PROSITE" id="PS50042"/>
    </source>
</evidence>
<dbReference type="SMART" id="SM00419">
    <property type="entry name" value="HTH_CRP"/>
    <property type="match status" value="1"/>
</dbReference>
<reference evidence="7" key="1">
    <citation type="submission" date="2016-10" db="EMBL/GenBank/DDBJ databases">
        <authorList>
            <person name="Varghese N."/>
            <person name="Submissions S."/>
        </authorList>
    </citation>
    <scope>NUCLEOTIDE SEQUENCE [LARGE SCALE GENOMIC DNA]</scope>
    <source>
        <strain evidence="7">930I</strain>
    </source>
</reference>
<dbReference type="PROSITE" id="PS51063">
    <property type="entry name" value="HTH_CRP_2"/>
    <property type="match status" value="1"/>
</dbReference>
<dbReference type="PROSITE" id="PS50042">
    <property type="entry name" value="CNMP_BINDING_3"/>
    <property type="match status" value="1"/>
</dbReference>
<dbReference type="PANTHER" id="PTHR24567:SF74">
    <property type="entry name" value="HTH-TYPE TRANSCRIPTIONAL REGULATOR ARCR"/>
    <property type="match status" value="1"/>
</dbReference>
<dbReference type="Gene3D" id="2.60.120.10">
    <property type="entry name" value="Jelly Rolls"/>
    <property type="match status" value="1"/>
</dbReference>
<feature type="domain" description="HTH crp-type" evidence="5">
    <location>
        <begin position="154"/>
        <end position="221"/>
    </location>
</feature>
<evidence type="ECO:0000259" key="5">
    <source>
        <dbReference type="PROSITE" id="PS51063"/>
    </source>
</evidence>
<dbReference type="SUPFAM" id="SSF46785">
    <property type="entry name" value="Winged helix' DNA-binding domain"/>
    <property type="match status" value="1"/>
</dbReference>
<dbReference type="InterPro" id="IPR000595">
    <property type="entry name" value="cNMP-bd_dom"/>
</dbReference>
<proteinExistence type="predicted"/>
<dbReference type="Gene3D" id="1.10.10.10">
    <property type="entry name" value="Winged helix-like DNA-binding domain superfamily/Winged helix DNA-binding domain"/>
    <property type="match status" value="1"/>
</dbReference>
<sequence>MPAGAAVSIDRLIAGFPSLQGIDAAARHRLETAGTLVRLPAGSRLFGMGSPCQGYLMVLAGSVRVQKVGESGREIVLYRVEAGQTCVLTTACLLTGADYDAEGIAETEIEGVMLSDGTFQALLAGSAPFRACVFGAFAARLSDLLELVEDVAFGRLDVRLAQALTRGLAEAAAASSLKTTHQDLASELGTAREVISRQLKEFERRGWVALGRGRIELLDPAALRRLAAQGGA</sequence>
<dbReference type="AlphaFoldDB" id="A0A1G8EV75"/>
<keyword evidence="2" id="KW-0238">DNA-binding</keyword>
<dbReference type="OrthoDB" id="9776746at2"/>
<dbReference type="SUPFAM" id="SSF51206">
    <property type="entry name" value="cAMP-binding domain-like"/>
    <property type="match status" value="1"/>
</dbReference>
<dbReference type="InterPro" id="IPR036390">
    <property type="entry name" value="WH_DNA-bd_sf"/>
</dbReference>
<feature type="domain" description="Cyclic nucleotide-binding" evidence="4">
    <location>
        <begin position="18"/>
        <end position="140"/>
    </location>
</feature>
<gene>
    <name evidence="6" type="ORF">SAMN05421742_11151</name>
</gene>
<evidence type="ECO:0000313" key="7">
    <source>
        <dbReference type="Proteomes" id="UP000217076"/>
    </source>
</evidence>
<evidence type="ECO:0000313" key="6">
    <source>
        <dbReference type="EMBL" id="SDH73811.1"/>
    </source>
</evidence>
<organism evidence="6 7">
    <name type="scientific">Roseospirillum parvum</name>
    <dbReference type="NCBI Taxonomy" id="83401"/>
    <lineage>
        <taxon>Bacteria</taxon>
        <taxon>Pseudomonadati</taxon>
        <taxon>Pseudomonadota</taxon>
        <taxon>Alphaproteobacteria</taxon>
        <taxon>Rhodospirillales</taxon>
        <taxon>Rhodospirillaceae</taxon>
        <taxon>Roseospirillum</taxon>
    </lineage>
</organism>
<dbReference type="Proteomes" id="UP000217076">
    <property type="component" value="Unassembled WGS sequence"/>
</dbReference>
<evidence type="ECO:0000256" key="2">
    <source>
        <dbReference type="ARBA" id="ARBA00023125"/>
    </source>
</evidence>
<accession>A0A1G8EV75</accession>
<dbReference type="GO" id="GO:0003700">
    <property type="term" value="F:DNA-binding transcription factor activity"/>
    <property type="evidence" value="ECO:0007669"/>
    <property type="project" value="TreeGrafter"/>
</dbReference>
<dbReference type="Pfam" id="PF00027">
    <property type="entry name" value="cNMP_binding"/>
    <property type="match status" value="1"/>
</dbReference>
<evidence type="ECO:0000256" key="3">
    <source>
        <dbReference type="ARBA" id="ARBA00023163"/>
    </source>
</evidence>
<evidence type="ECO:0000256" key="1">
    <source>
        <dbReference type="ARBA" id="ARBA00023015"/>
    </source>
</evidence>
<dbReference type="InterPro" id="IPR018490">
    <property type="entry name" value="cNMP-bd_dom_sf"/>
</dbReference>
<dbReference type="EMBL" id="FNCV01000011">
    <property type="protein sequence ID" value="SDH73811.1"/>
    <property type="molecule type" value="Genomic_DNA"/>
</dbReference>
<dbReference type="GO" id="GO:0005829">
    <property type="term" value="C:cytosol"/>
    <property type="evidence" value="ECO:0007669"/>
    <property type="project" value="TreeGrafter"/>
</dbReference>